<dbReference type="GO" id="GO:0016192">
    <property type="term" value="P:vesicle-mediated transport"/>
    <property type="evidence" value="ECO:0007669"/>
    <property type="project" value="InterPro"/>
</dbReference>
<comment type="caution">
    <text evidence="2">The sequence shown here is derived from an EMBL/GenBank/DDBJ whole genome shotgun (WGS) entry which is preliminary data.</text>
</comment>
<sequence>MGVTKAELEEHSRLNTETRKIKTSSVGGFYAINRRGQVLLASVNESTIVPFVSGQLNNLEVVVNLAKRGNLVAGPTCTSNQAVPPNQQQRQQPQLQPKLKNQPQGFLHDIQGFLQTLTFFLFDVFRSLNSMRVEIQHGDHCLNFLRDIGYGNGLKLYYNKPLTAGKEIYILLWNDESVKRLRKDAMPLGSVCLFVDHCAEEKVDDVVEEMNFESDGSEPDDHDYEEEQYSDSEESCDEDSIGDDVESHSDEEVEAIRERKRMLKKGMIDPLSEGNLSDMNIRSGVFDRDEERQHEPTSEARTESTTKNRHDLALCDKHVWQDFVQHEYEMLNSLFPKYAENQDLGCDRVEKIAEEKNDSDSFDSASLETSDSSDHEEFDVNKLRRGKNMRRNKSPFSLLSTQIHLWNLLILNLA</sequence>
<dbReference type="GO" id="GO:0030130">
    <property type="term" value="C:clathrin coat of trans-Golgi network vesicle"/>
    <property type="evidence" value="ECO:0007669"/>
    <property type="project" value="InterPro"/>
</dbReference>
<protein>
    <submittedName>
        <fullName evidence="2">Uncharacterized protein</fullName>
    </submittedName>
</protein>
<evidence type="ECO:0000313" key="2">
    <source>
        <dbReference type="EMBL" id="KAK1397836.1"/>
    </source>
</evidence>
<dbReference type="GO" id="GO:0005198">
    <property type="term" value="F:structural molecule activity"/>
    <property type="evidence" value="ECO:0007669"/>
    <property type="project" value="InterPro"/>
</dbReference>
<keyword evidence="3" id="KW-1185">Reference proteome</keyword>
<feature type="compositionally biased region" description="Acidic residues" evidence="1">
    <location>
        <begin position="211"/>
        <end position="244"/>
    </location>
</feature>
<organism evidence="2 3">
    <name type="scientific">Heracleum sosnowskyi</name>
    <dbReference type="NCBI Taxonomy" id="360622"/>
    <lineage>
        <taxon>Eukaryota</taxon>
        <taxon>Viridiplantae</taxon>
        <taxon>Streptophyta</taxon>
        <taxon>Embryophyta</taxon>
        <taxon>Tracheophyta</taxon>
        <taxon>Spermatophyta</taxon>
        <taxon>Magnoliopsida</taxon>
        <taxon>eudicotyledons</taxon>
        <taxon>Gunneridae</taxon>
        <taxon>Pentapetalae</taxon>
        <taxon>asterids</taxon>
        <taxon>campanulids</taxon>
        <taxon>Apiales</taxon>
        <taxon>Apiaceae</taxon>
        <taxon>Apioideae</taxon>
        <taxon>apioid superclade</taxon>
        <taxon>Tordylieae</taxon>
        <taxon>Tordyliinae</taxon>
        <taxon>Heracleum</taxon>
    </lineage>
</organism>
<evidence type="ECO:0000256" key="1">
    <source>
        <dbReference type="SAM" id="MobiDB-lite"/>
    </source>
</evidence>
<proteinExistence type="predicted"/>
<dbReference type="AlphaFoldDB" id="A0AAD8J619"/>
<accession>A0AAD8J619</accession>
<dbReference type="Proteomes" id="UP001237642">
    <property type="component" value="Unassembled WGS sequence"/>
</dbReference>
<name>A0AAD8J619_9APIA</name>
<feature type="region of interest" description="Disordered" evidence="1">
    <location>
        <begin position="355"/>
        <end position="378"/>
    </location>
</feature>
<dbReference type="GO" id="GO:0006886">
    <property type="term" value="P:intracellular protein transport"/>
    <property type="evidence" value="ECO:0007669"/>
    <property type="project" value="InterPro"/>
</dbReference>
<dbReference type="Gene3D" id="2.130.10.110">
    <property type="entry name" value="Clathrin heavy-chain terminal domain"/>
    <property type="match status" value="1"/>
</dbReference>
<dbReference type="EMBL" id="JAUIZM010000002">
    <property type="protein sequence ID" value="KAK1397836.1"/>
    <property type="molecule type" value="Genomic_DNA"/>
</dbReference>
<dbReference type="GO" id="GO:0030132">
    <property type="term" value="C:clathrin coat of coated pit"/>
    <property type="evidence" value="ECO:0007669"/>
    <property type="project" value="InterPro"/>
</dbReference>
<reference evidence="2" key="2">
    <citation type="submission" date="2023-05" db="EMBL/GenBank/DDBJ databases">
        <authorList>
            <person name="Schelkunov M.I."/>
        </authorList>
    </citation>
    <scope>NUCLEOTIDE SEQUENCE</scope>
    <source>
        <strain evidence="2">Hsosn_3</strain>
        <tissue evidence="2">Leaf</tissue>
    </source>
</reference>
<evidence type="ECO:0000313" key="3">
    <source>
        <dbReference type="Proteomes" id="UP001237642"/>
    </source>
</evidence>
<feature type="region of interest" description="Disordered" evidence="1">
    <location>
        <begin position="286"/>
        <end position="308"/>
    </location>
</feature>
<reference evidence="2" key="1">
    <citation type="submission" date="2023-02" db="EMBL/GenBank/DDBJ databases">
        <title>Genome of toxic invasive species Heracleum sosnowskyi carries increased number of genes despite the absence of recent whole-genome duplications.</title>
        <authorList>
            <person name="Schelkunov M."/>
            <person name="Shtratnikova V."/>
            <person name="Makarenko M."/>
            <person name="Klepikova A."/>
            <person name="Omelchenko D."/>
            <person name="Novikova G."/>
            <person name="Obukhova E."/>
            <person name="Bogdanov V."/>
            <person name="Penin A."/>
            <person name="Logacheva M."/>
        </authorList>
    </citation>
    <scope>NUCLEOTIDE SEQUENCE</scope>
    <source>
        <strain evidence="2">Hsosn_3</strain>
        <tissue evidence="2">Leaf</tissue>
    </source>
</reference>
<gene>
    <name evidence="2" type="ORF">POM88_007699</name>
</gene>
<dbReference type="InterPro" id="IPR016025">
    <property type="entry name" value="Clathrin_H-chain_N"/>
</dbReference>
<feature type="region of interest" description="Disordered" evidence="1">
    <location>
        <begin position="211"/>
        <end position="252"/>
    </location>
</feature>